<evidence type="ECO:0000313" key="2">
    <source>
        <dbReference type="Proteomes" id="UP001186974"/>
    </source>
</evidence>
<keyword evidence="2" id="KW-1185">Reference proteome</keyword>
<comment type="caution">
    <text evidence="1">The sequence shown here is derived from an EMBL/GenBank/DDBJ whole genome shotgun (WGS) entry which is preliminary data.</text>
</comment>
<organism evidence="1 2">
    <name type="scientific">Coniosporium uncinatum</name>
    <dbReference type="NCBI Taxonomy" id="93489"/>
    <lineage>
        <taxon>Eukaryota</taxon>
        <taxon>Fungi</taxon>
        <taxon>Dikarya</taxon>
        <taxon>Ascomycota</taxon>
        <taxon>Pezizomycotina</taxon>
        <taxon>Dothideomycetes</taxon>
        <taxon>Dothideomycetes incertae sedis</taxon>
        <taxon>Coniosporium</taxon>
    </lineage>
</organism>
<dbReference type="EMBL" id="JAWDJW010006716">
    <property type="protein sequence ID" value="KAK3063798.1"/>
    <property type="molecule type" value="Genomic_DNA"/>
</dbReference>
<protein>
    <submittedName>
        <fullName evidence="1">Uncharacterized protein</fullName>
    </submittedName>
</protein>
<dbReference type="Proteomes" id="UP001186974">
    <property type="component" value="Unassembled WGS sequence"/>
</dbReference>
<sequence length="219" mass="24135">MTSTAIIPSPKNAPFSTKTNGPQPLKKPQGTKRPDNSAKTLGAAPSGNEVTPSVPKPDAQQLDQPPDLIRKQYSTPAPDDGLNPGAEFAPNAEAEDGVTQEGSDTNEDHMNAGFQHDRERDEQLAAMQDSRPFPEYVLREWRLGFPYVKRMWVVQGTRAPWLKVFENIDAAVKVKAKARGHEAPRFPWKTFEVQINVLVSALPSVQDPTSTQAHDHLGH</sequence>
<gene>
    <name evidence="1" type="ORF">LTS18_012664</name>
</gene>
<reference evidence="1" key="1">
    <citation type="submission" date="2024-09" db="EMBL/GenBank/DDBJ databases">
        <title>Black Yeasts Isolated from many extreme environments.</title>
        <authorList>
            <person name="Coleine C."/>
            <person name="Stajich J.E."/>
            <person name="Selbmann L."/>
        </authorList>
    </citation>
    <scope>NUCLEOTIDE SEQUENCE</scope>
    <source>
        <strain evidence="1">CCFEE 5737</strain>
    </source>
</reference>
<proteinExistence type="predicted"/>
<accession>A0ACC3D969</accession>
<evidence type="ECO:0000313" key="1">
    <source>
        <dbReference type="EMBL" id="KAK3063798.1"/>
    </source>
</evidence>
<name>A0ACC3D969_9PEZI</name>